<evidence type="ECO:0000256" key="1">
    <source>
        <dbReference type="ARBA" id="ARBA00002672"/>
    </source>
</evidence>
<keyword evidence="6" id="KW-1003">Cell membrane</keyword>
<evidence type="ECO:0000256" key="7">
    <source>
        <dbReference type="ARBA" id="ARBA00022692"/>
    </source>
</evidence>
<keyword evidence="5" id="KW-0813">Transport</keyword>
<dbReference type="PANTHER" id="PTHR36122">
    <property type="entry name" value="NICOTINAMIDE RIBOSIDE TRANSPORTER PNUC"/>
    <property type="match status" value="1"/>
</dbReference>
<evidence type="ECO:0000313" key="11">
    <source>
        <dbReference type="EMBL" id="GAA0259670.1"/>
    </source>
</evidence>
<dbReference type="PANTHER" id="PTHR36122:SF2">
    <property type="entry name" value="NICOTINAMIDE RIBOSIDE TRANSPORTER PNUC"/>
    <property type="match status" value="1"/>
</dbReference>
<evidence type="ECO:0000256" key="4">
    <source>
        <dbReference type="ARBA" id="ARBA00017522"/>
    </source>
</evidence>
<dbReference type="RefSeq" id="WP_343883264.1">
    <property type="nucleotide sequence ID" value="NZ_BAAAFO010000004.1"/>
</dbReference>
<comment type="similarity">
    <text evidence="3">Belongs to the nicotinamide ribonucleoside (NR) uptake permease (TC 4.B.1) family.</text>
</comment>
<reference evidence="12" key="1">
    <citation type="journal article" date="2019" name="Int. J. Syst. Evol. Microbiol.">
        <title>The Global Catalogue of Microorganisms (GCM) 10K type strain sequencing project: providing services to taxonomists for standard genome sequencing and annotation.</title>
        <authorList>
            <consortium name="The Broad Institute Genomics Platform"/>
            <consortium name="The Broad Institute Genome Sequencing Center for Infectious Disease"/>
            <person name="Wu L."/>
            <person name="Ma J."/>
        </authorList>
    </citation>
    <scope>NUCLEOTIDE SEQUENCE [LARGE SCALE GENOMIC DNA]</scope>
    <source>
        <strain evidence="12">JCM 16242</strain>
    </source>
</reference>
<keyword evidence="7 10" id="KW-0812">Transmembrane</keyword>
<comment type="caution">
    <text evidence="11">The sequence shown here is derived from an EMBL/GenBank/DDBJ whole genome shotgun (WGS) entry which is preliminary data.</text>
</comment>
<feature type="transmembrane region" description="Helical" evidence="10">
    <location>
        <begin position="87"/>
        <end position="105"/>
    </location>
</feature>
<dbReference type="Proteomes" id="UP001500657">
    <property type="component" value="Unassembled WGS sequence"/>
</dbReference>
<keyword evidence="12" id="KW-1185">Reference proteome</keyword>
<dbReference type="InterPro" id="IPR006419">
    <property type="entry name" value="NMN_transpt_PnuC"/>
</dbReference>
<feature type="transmembrane region" description="Helical" evidence="10">
    <location>
        <begin position="162"/>
        <end position="179"/>
    </location>
</feature>
<evidence type="ECO:0000256" key="6">
    <source>
        <dbReference type="ARBA" id="ARBA00022475"/>
    </source>
</evidence>
<comment type="function">
    <text evidence="1">Required for nicotinamide riboside transport across the inner membrane.</text>
</comment>
<evidence type="ECO:0000256" key="3">
    <source>
        <dbReference type="ARBA" id="ARBA00006669"/>
    </source>
</evidence>
<keyword evidence="9 10" id="KW-0472">Membrane</keyword>
<proteinExistence type="inferred from homology"/>
<feature type="transmembrane region" description="Helical" evidence="10">
    <location>
        <begin position="25"/>
        <end position="42"/>
    </location>
</feature>
<evidence type="ECO:0000256" key="8">
    <source>
        <dbReference type="ARBA" id="ARBA00022989"/>
    </source>
</evidence>
<name>A0ABP3EFK4_9GAMM</name>
<evidence type="ECO:0000313" key="12">
    <source>
        <dbReference type="Proteomes" id="UP001500657"/>
    </source>
</evidence>
<organism evidence="11 12">
    <name type="scientific">Rhodanobacter caeni</name>
    <dbReference type="NCBI Taxonomy" id="657654"/>
    <lineage>
        <taxon>Bacteria</taxon>
        <taxon>Pseudomonadati</taxon>
        <taxon>Pseudomonadota</taxon>
        <taxon>Gammaproteobacteria</taxon>
        <taxon>Lysobacterales</taxon>
        <taxon>Rhodanobacteraceae</taxon>
        <taxon>Rhodanobacter</taxon>
    </lineage>
</organism>
<evidence type="ECO:0000256" key="10">
    <source>
        <dbReference type="SAM" id="Phobius"/>
    </source>
</evidence>
<evidence type="ECO:0000256" key="9">
    <source>
        <dbReference type="ARBA" id="ARBA00023136"/>
    </source>
</evidence>
<feature type="transmembrane region" description="Helical" evidence="10">
    <location>
        <begin position="49"/>
        <end position="67"/>
    </location>
</feature>
<dbReference type="EMBL" id="BAAAFO010000004">
    <property type="protein sequence ID" value="GAA0259670.1"/>
    <property type="molecule type" value="Genomic_DNA"/>
</dbReference>
<comment type="subcellular location">
    <subcellularLocation>
        <location evidence="2">Cell membrane</location>
        <topology evidence="2">Multi-pass membrane protein</topology>
    </subcellularLocation>
</comment>
<evidence type="ECO:0000256" key="5">
    <source>
        <dbReference type="ARBA" id="ARBA00022448"/>
    </source>
</evidence>
<accession>A0ABP3EFK4</accession>
<gene>
    <name evidence="11" type="primary">pnuC</name>
    <name evidence="11" type="ORF">GCM10009126_26300</name>
</gene>
<keyword evidence="8 10" id="KW-1133">Transmembrane helix</keyword>
<sequence length="189" mass="21230">MSWVELAGASISALAVWLTARRRPWCWPIGLVSVVIYAWIFIDAKLYSDALLQGAFAVMIVYGWVRWMQHLDDQGRVQLAPLPLQHALQHVGIGALGALALGFAMHRWTDASLPWLDAALTAFSLVAQWWQGRRHIAAWWLWITVDVLYVGEYVYKSLLITAVLYVAFVVLAVIGLRAWRRSASSVVTA</sequence>
<dbReference type="Pfam" id="PF04973">
    <property type="entry name" value="NMN_transporter"/>
    <property type="match status" value="1"/>
</dbReference>
<evidence type="ECO:0000256" key="2">
    <source>
        <dbReference type="ARBA" id="ARBA00004651"/>
    </source>
</evidence>
<protein>
    <recommendedName>
        <fullName evidence="4">Nicotinamide riboside transporter PnuC</fullName>
    </recommendedName>
</protein>
<dbReference type="NCBIfam" id="TIGR01528">
    <property type="entry name" value="NMN_trans_PnuC"/>
    <property type="match status" value="1"/>
</dbReference>